<feature type="domain" description="Endonuclease/exonuclease/phosphatase" evidence="2">
    <location>
        <begin position="277"/>
        <end position="471"/>
    </location>
</feature>
<dbReference type="InterPro" id="IPR011011">
    <property type="entry name" value="Znf_FYVE_PHD"/>
</dbReference>
<dbReference type="Gene3D" id="3.30.40.10">
    <property type="entry name" value="Zinc/RING finger domain, C3HC4 (zinc finger)"/>
    <property type="match status" value="1"/>
</dbReference>
<dbReference type="EnsemblMetazoa" id="Aqu2.1.29257_001">
    <property type="protein sequence ID" value="Aqu2.1.29257_001"/>
    <property type="gene ID" value="Aqu2.1.29257"/>
</dbReference>
<dbReference type="OrthoDB" id="5981812at2759"/>
<dbReference type="PANTHER" id="PTHR33395:SF22">
    <property type="entry name" value="REVERSE TRANSCRIPTASE DOMAIN-CONTAINING PROTEIN"/>
    <property type="match status" value="1"/>
</dbReference>
<name>A0A1X7UPC2_AMPQE</name>
<dbReference type="InterPro" id="IPR005135">
    <property type="entry name" value="Endo/exonuclease/phosphatase"/>
</dbReference>
<feature type="region of interest" description="Disordered" evidence="1">
    <location>
        <begin position="130"/>
        <end position="154"/>
    </location>
</feature>
<organism evidence="3">
    <name type="scientific">Amphimedon queenslandica</name>
    <name type="common">Sponge</name>
    <dbReference type="NCBI Taxonomy" id="400682"/>
    <lineage>
        <taxon>Eukaryota</taxon>
        <taxon>Metazoa</taxon>
        <taxon>Porifera</taxon>
        <taxon>Demospongiae</taxon>
        <taxon>Heteroscleromorpha</taxon>
        <taxon>Haplosclerida</taxon>
        <taxon>Niphatidae</taxon>
        <taxon>Amphimedon</taxon>
    </lineage>
</organism>
<feature type="compositionally biased region" description="Low complexity" evidence="1">
    <location>
        <begin position="130"/>
        <end position="140"/>
    </location>
</feature>
<reference evidence="3" key="1">
    <citation type="submission" date="2017-05" db="UniProtKB">
        <authorList>
            <consortium name="EnsemblMetazoa"/>
        </authorList>
    </citation>
    <scope>IDENTIFICATION</scope>
</reference>
<dbReference type="STRING" id="400682.A0A1X7UPC2"/>
<dbReference type="PANTHER" id="PTHR33395">
    <property type="entry name" value="TRANSCRIPTASE, PUTATIVE-RELATED-RELATED"/>
    <property type="match status" value="1"/>
</dbReference>
<feature type="region of interest" description="Disordered" evidence="1">
    <location>
        <begin position="252"/>
        <end position="276"/>
    </location>
</feature>
<dbReference type="InterPro" id="IPR013083">
    <property type="entry name" value="Znf_RING/FYVE/PHD"/>
</dbReference>
<dbReference type="SUPFAM" id="SSF57903">
    <property type="entry name" value="FYVE/PHD zinc finger"/>
    <property type="match status" value="1"/>
</dbReference>
<dbReference type="InParanoid" id="A0A1X7UPC2"/>
<dbReference type="eggNOG" id="KOG1075">
    <property type="taxonomic scope" value="Eukaryota"/>
</dbReference>
<dbReference type="Gene3D" id="3.60.10.10">
    <property type="entry name" value="Endonuclease/exonuclease/phosphatase"/>
    <property type="match status" value="1"/>
</dbReference>
<evidence type="ECO:0000313" key="3">
    <source>
        <dbReference type="EnsemblMetazoa" id="Aqu2.1.29257_001"/>
    </source>
</evidence>
<dbReference type="Pfam" id="PF03372">
    <property type="entry name" value="Exo_endo_phos"/>
    <property type="match status" value="1"/>
</dbReference>
<feature type="region of interest" description="Disordered" evidence="1">
    <location>
        <begin position="1"/>
        <end position="20"/>
    </location>
</feature>
<dbReference type="InterPro" id="IPR036691">
    <property type="entry name" value="Endo/exonu/phosph_ase_sf"/>
</dbReference>
<protein>
    <recommendedName>
        <fullName evidence="2">Endonuclease/exonuclease/phosphatase domain-containing protein</fullName>
    </recommendedName>
</protein>
<proteinExistence type="predicted"/>
<evidence type="ECO:0000259" key="2">
    <source>
        <dbReference type="Pfam" id="PF03372"/>
    </source>
</evidence>
<evidence type="ECO:0000256" key="1">
    <source>
        <dbReference type="SAM" id="MobiDB-lite"/>
    </source>
</evidence>
<sequence>MPAKSRDKAVSASAEKTSSGLRQSGKKTKFICPICDDSIDDAVHDSIFCEGSCQTWVQRGCGGLSKSAHERAKGLPTWFCPQCCLDAQANEILALSKEVADLTEQFSSLKSHIESRLSTIPEEVNSAALSATRSSSTHAASVREPSNTMNTRLKPDKKFNLVVTGLKESAPKTPRSERMKHDFDSRLADKPSIGIRADLPPHLRKSRSIVLKQRRDLISSGVNPSVIKAGNLSLYVHGKKFGSVVNQEFQLSTDSDLERPTPVQDPLQDDDTSSLNTTRATTIPATFKSLDVISLTETWLSSPVFDSEVLPTGYTIYQRNRSHTVGGGVLLAVSTTIPSRHVHTAVDMELIIVELTLTKPVYVCCVYLPPPPDVALVSSLFHHLTLSVPEGSPLLLLGDFNLPDIDWSSLSASSLPSHSLCDELFSLNYAQLVTCPTHTSGNTLDLVVTNIPEAVCDLSVSRDLCPGISDHYFIHFYITISKPVSIKNKCKVCFCHDRVDTDGLYLHLSLYSAPPILTTNIDNVWFSLAQTMLESRDLFVSKVRLPTTPSPRWYNYEIRCAIHKVRSLRRRINSKATNYQLDKLSLMERDLQSLIASAKESYLSTMVSRFNNRPGVLLSFTIVKGYLYT</sequence>
<accession>A0A1X7UPC2</accession>
<dbReference type="GO" id="GO:0031012">
    <property type="term" value="C:extracellular matrix"/>
    <property type="evidence" value="ECO:0007669"/>
    <property type="project" value="TreeGrafter"/>
</dbReference>
<dbReference type="SUPFAM" id="SSF56219">
    <property type="entry name" value="DNase I-like"/>
    <property type="match status" value="1"/>
</dbReference>
<dbReference type="AlphaFoldDB" id="A0A1X7UPC2"/>
<dbReference type="GO" id="GO:0003824">
    <property type="term" value="F:catalytic activity"/>
    <property type="evidence" value="ECO:0007669"/>
    <property type="project" value="InterPro"/>
</dbReference>